<gene>
    <name evidence="2" type="ORF">KXQ929_LOCUS21406</name>
</gene>
<dbReference type="Gene3D" id="2.60.120.260">
    <property type="entry name" value="Galactose-binding domain-like"/>
    <property type="match status" value="1"/>
</dbReference>
<comment type="caution">
    <text evidence="2">The sequence shown here is derived from an EMBL/GenBank/DDBJ whole genome shotgun (WGS) entry which is preliminary data.</text>
</comment>
<evidence type="ECO:0000256" key="1">
    <source>
        <dbReference type="SAM" id="MobiDB-lite"/>
    </source>
</evidence>
<proteinExistence type="predicted"/>
<dbReference type="AlphaFoldDB" id="A0A819G246"/>
<accession>A0A819G246</accession>
<evidence type="ECO:0000313" key="3">
    <source>
        <dbReference type="Proteomes" id="UP000663868"/>
    </source>
</evidence>
<dbReference type="Proteomes" id="UP000663868">
    <property type="component" value="Unassembled WGS sequence"/>
</dbReference>
<feature type="compositionally biased region" description="Low complexity" evidence="1">
    <location>
        <begin position="130"/>
        <end position="160"/>
    </location>
</feature>
<protein>
    <submittedName>
        <fullName evidence="2">Uncharacterized protein</fullName>
    </submittedName>
</protein>
<evidence type="ECO:0000313" key="2">
    <source>
        <dbReference type="EMBL" id="CAF3874546.1"/>
    </source>
</evidence>
<feature type="compositionally biased region" description="Polar residues" evidence="1">
    <location>
        <begin position="49"/>
        <end position="73"/>
    </location>
</feature>
<name>A0A819G246_9BILA</name>
<dbReference type="EMBL" id="CAJOBB010001565">
    <property type="protein sequence ID" value="CAF3874546.1"/>
    <property type="molecule type" value="Genomic_DNA"/>
</dbReference>
<feature type="region of interest" description="Disordered" evidence="1">
    <location>
        <begin position="45"/>
        <end position="73"/>
    </location>
</feature>
<feature type="region of interest" description="Disordered" evidence="1">
    <location>
        <begin position="129"/>
        <end position="160"/>
    </location>
</feature>
<reference evidence="2" key="1">
    <citation type="submission" date="2021-02" db="EMBL/GenBank/DDBJ databases">
        <authorList>
            <person name="Nowell W R."/>
        </authorList>
    </citation>
    <scope>NUCLEOTIDE SEQUENCE</scope>
</reference>
<sequence length="322" mass="34828">METSRISSVPYRARVRRLSKSQLSSVHRTTSVRSRPIVKVRRIPPAPQRLNQSDSQSAHHVTNTDFESTSDIMPSRISSTSSWLPIKRIDRRNIQSTQYHRRVMPLDQSGSLSTDLSWNATTRATQVSIASTTSTSATTTSTTTTSTTSSTTTSTTTTATTTTTSLAPCAPTNIGSSSTILSIVSANSTRYICYAYEWTAPNTSIVTLAFQLRNDPSTWYLDDVSIYDGSTQMLINGGFESGSLSPWVITLPSGSCLFSSPQGTVCNTFAHTGGYEYCDGCNSVADEVSQSFMATAGQVYTISFWLGTVTLGSVETALVTIM</sequence>
<organism evidence="2 3">
    <name type="scientific">Adineta steineri</name>
    <dbReference type="NCBI Taxonomy" id="433720"/>
    <lineage>
        <taxon>Eukaryota</taxon>
        <taxon>Metazoa</taxon>
        <taxon>Spiralia</taxon>
        <taxon>Gnathifera</taxon>
        <taxon>Rotifera</taxon>
        <taxon>Eurotatoria</taxon>
        <taxon>Bdelloidea</taxon>
        <taxon>Adinetida</taxon>
        <taxon>Adinetidae</taxon>
        <taxon>Adineta</taxon>
    </lineage>
</organism>